<organism evidence="8">
    <name type="scientific">Sporolactobacillus sp. Y61</name>
    <dbReference type="NCBI Taxonomy" id="3160863"/>
    <lineage>
        <taxon>Bacteria</taxon>
        <taxon>Bacillati</taxon>
        <taxon>Bacillota</taxon>
        <taxon>Bacilli</taxon>
        <taxon>Bacillales</taxon>
        <taxon>Sporolactobacillaceae</taxon>
        <taxon>Sporolactobacillus</taxon>
    </lineage>
</organism>
<feature type="domain" description="GtrA/DPMS transmembrane" evidence="7">
    <location>
        <begin position="28"/>
        <end position="138"/>
    </location>
</feature>
<feature type="transmembrane region" description="Helical" evidence="6">
    <location>
        <begin position="52"/>
        <end position="71"/>
    </location>
</feature>
<evidence type="ECO:0000256" key="2">
    <source>
        <dbReference type="ARBA" id="ARBA00009399"/>
    </source>
</evidence>
<keyword evidence="3 6" id="KW-0812">Transmembrane</keyword>
<sequence length="140" mass="15922">MSDHSRTNVKRASARRLNSQVIKQAFIFGLVGISNTVVDFLIFFLLTHFIHIFYAAAQVVSYGSGMLNSYFLNAKVTFSSSRKSRTRFIKFVILNISVLCLTLVVMHSLLFLPLYLNKLISTGVGMVFNFVLSKVWVFRD</sequence>
<evidence type="ECO:0000256" key="6">
    <source>
        <dbReference type="SAM" id="Phobius"/>
    </source>
</evidence>
<keyword evidence="5 6" id="KW-0472">Membrane</keyword>
<feature type="transmembrane region" description="Helical" evidence="6">
    <location>
        <begin position="92"/>
        <end position="113"/>
    </location>
</feature>
<dbReference type="PANTHER" id="PTHR38459:SF1">
    <property type="entry name" value="PROPHAGE BACTOPRENOL-LINKED GLUCOSE TRANSLOCASE HOMOLOG"/>
    <property type="match status" value="1"/>
</dbReference>
<protein>
    <submittedName>
        <fullName evidence="8">GtrA family protein</fullName>
    </submittedName>
</protein>
<evidence type="ECO:0000256" key="4">
    <source>
        <dbReference type="ARBA" id="ARBA00022989"/>
    </source>
</evidence>
<evidence type="ECO:0000256" key="3">
    <source>
        <dbReference type="ARBA" id="ARBA00022692"/>
    </source>
</evidence>
<keyword evidence="4 6" id="KW-1133">Transmembrane helix</keyword>
<evidence type="ECO:0000256" key="5">
    <source>
        <dbReference type="ARBA" id="ARBA00023136"/>
    </source>
</evidence>
<dbReference type="InterPro" id="IPR007267">
    <property type="entry name" value="GtrA_DPMS_TM"/>
</dbReference>
<evidence type="ECO:0000259" key="7">
    <source>
        <dbReference type="Pfam" id="PF04138"/>
    </source>
</evidence>
<proteinExistence type="inferred from homology"/>
<dbReference type="GO" id="GO:0005886">
    <property type="term" value="C:plasma membrane"/>
    <property type="evidence" value="ECO:0007669"/>
    <property type="project" value="TreeGrafter"/>
</dbReference>
<dbReference type="Pfam" id="PF04138">
    <property type="entry name" value="GtrA_DPMS_TM"/>
    <property type="match status" value="1"/>
</dbReference>
<dbReference type="PANTHER" id="PTHR38459">
    <property type="entry name" value="PROPHAGE BACTOPRENOL-LINKED GLUCOSE TRANSLOCASE HOMOLOG"/>
    <property type="match status" value="1"/>
</dbReference>
<feature type="transmembrane region" description="Helical" evidence="6">
    <location>
        <begin position="21"/>
        <end position="46"/>
    </location>
</feature>
<evidence type="ECO:0000313" key="8">
    <source>
        <dbReference type="EMBL" id="XCJ15893.1"/>
    </source>
</evidence>
<evidence type="ECO:0000256" key="1">
    <source>
        <dbReference type="ARBA" id="ARBA00004141"/>
    </source>
</evidence>
<comment type="similarity">
    <text evidence="2">Belongs to the GtrA family.</text>
</comment>
<accession>A0AAU8IBP8</accession>
<reference evidence="8" key="1">
    <citation type="submission" date="2024-06" db="EMBL/GenBank/DDBJ databases">
        <authorList>
            <person name="Fan A."/>
            <person name="Zhang F.Y."/>
            <person name="Zhang L."/>
        </authorList>
    </citation>
    <scope>NUCLEOTIDE SEQUENCE</scope>
    <source>
        <strain evidence="8">Y61</strain>
    </source>
</reference>
<dbReference type="GO" id="GO:0000271">
    <property type="term" value="P:polysaccharide biosynthetic process"/>
    <property type="evidence" value="ECO:0007669"/>
    <property type="project" value="InterPro"/>
</dbReference>
<dbReference type="InterPro" id="IPR051401">
    <property type="entry name" value="GtrA_CellWall_Glycosyl"/>
</dbReference>
<gene>
    <name evidence="8" type="ORF">ABNN70_09195</name>
</gene>
<comment type="subcellular location">
    <subcellularLocation>
        <location evidence="1">Membrane</location>
        <topology evidence="1">Multi-pass membrane protein</topology>
    </subcellularLocation>
</comment>
<name>A0AAU8IBP8_9BACL</name>
<feature type="transmembrane region" description="Helical" evidence="6">
    <location>
        <begin position="119"/>
        <end position="138"/>
    </location>
</feature>
<dbReference type="RefSeq" id="WP_353947623.1">
    <property type="nucleotide sequence ID" value="NZ_CP159510.1"/>
</dbReference>
<dbReference type="AlphaFoldDB" id="A0AAU8IBP8"/>
<dbReference type="EMBL" id="CP159510">
    <property type="protein sequence ID" value="XCJ15893.1"/>
    <property type="molecule type" value="Genomic_DNA"/>
</dbReference>